<dbReference type="SUPFAM" id="SSF103473">
    <property type="entry name" value="MFS general substrate transporter"/>
    <property type="match status" value="1"/>
</dbReference>
<dbReference type="RefSeq" id="WP_186924373.1">
    <property type="nucleotide sequence ID" value="NZ_JACOFW010000030.1"/>
</dbReference>
<dbReference type="EMBL" id="JACOFW010000030">
    <property type="protein sequence ID" value="MBC3809318.1"/>
    <property type="molecule type" value="Genomic_DNA"/>
</dbReference>
<dbReference type="InterPro" id="IPR036259">
    <property type="entry name" value="MFS_trans_sf"/>
</dbReference>
<reference evidence="6 7" key="1">
    <citation type="submission" date="2020-08" db="EMBL/GenBank/DDBJ databases">
        <title>Novel species isolated from subtropical streams in China.</title>
        <authorList>
            <person name="Lu H."/>
        </authorList>
    </citation>
    <scope>NUCLEOTIDE SEQUENCE [LARGE SCALE GENOMIC DNA]</scope>
    <source>
        <strain evidence="6 7">KACC 16656</strain>
    </source>
</reference>
<protein>
    <submittedName>
        <fullName evidence="6">MFS transporter</fullName>
    </submittedName>
</protein>
<feature type="transmembrane region" description="Helical" evidence="4">
    <location>
        <begin position="147"/>
        <end position="167"/>
    </location>
</feature>
<dbReference type="PROSITE" id="PS50850">
    <property type="entry name" value="MFS"/>
    <property type="match status" value="1"/>
</dbReference>
<keyword evidence="1 4" id="KW-0812">Transmembrane</keyword>
<accession>A0ABR6X9H1</accession>
<dbReference type="PANTHER" id="PTHR43129">
    <property type="entry name" value="FOSMIDOMYCIN RESISTANCE PROTEIN"/>
    <property type="match status" value="1"/>
</dbReference>
<feature type="transmembrane region" description="Helical" evidence="4">
    <location>
        <begin position="21"/>
        <end position="41"/>
    </location>
</feature>
<evidence type="ECO:0000313" key="6">
    <source>
        <dbReference type="EMBL" id="MBC3809318.1"/>
    </source>
</evidence>
<feature type="transmembrane region" description="Helical" evidence="4">
    <location>
        <begin position="309"/>
        <end position="328"/>
    </location>
</feature>
<dbReference type="Proteomes" id="UP000648257">
    <property type="component" value="Unassembled WGS sequence"/>
</dbReference>
<feature type="transmembrane region" description="Helical" evidence="4">
    <location>
        <begin position="61"/>
        <end position="81"/>
    </location>
</feature>
<dbReference type="Pfam" id="PF07690">
    <property type="entry name" value="MFS_1"/>
    <property type="match status" value="1"/>
</dbReference>
<evidence type="ECO:0000256" key="4">
    <source>
        <dbReference type="SAM" id="Phobius"/>
    </source>
</evidence>
<organism evidence="6 7">
    <name type="scientific">Undibacterium seohonense</name>
    <dbReference type="NCBI Taxonomy" id="1344950"/>
    <lineage>
        <taxon>Bacteria</taxon>
        <taxon>Pseudomonadati</taxon>
        <taxon>Pseudomonadota</taxon>
        <taxon>Betaproteobacteria</taxon>
        <taxon>Burkholderiales</taxon>
        <taxon>Oxalobacteraceae</taxon>
        <taxon>Undibacterium</taxon>
    </lineage>
</organism>
<evidence type="ECO:0000256" key="3">
    <source>
        <dbReference type="ARBA" id="ARBA00023136"/>
    </source>
</evidence>
<feature type="transmembrane region" description="Helical" evidence="4">
    <location>
        <begin position="367"/>
        <end position="390"/>
    </location>
</feature>
<feature type="transmembrane region" description="Helical" evidence="4">
    <location>
        <begin position="173"/>
        <end position="196"/>
    </location>
</feature>
<dbReference type="InterPro" id="IPR011701">
    <property type="entry name" value="MFS"/>
</dbReference>
<feature type="transmembrane region" description="Helical" evidence="4">
    <location>
        <begin position="240"/>
        <end position="262"/>
    </location>
</feature>
<feature type="transmembrane region" description="Helical" evidence="4">
    <location>
        <begin position="274"/>
        <end position="297"/>
    </location>
</feature>
<evidence type="ECO:0000256" key="2">
    <source>
        <dbReference type="ARBA" id="ARBA00022989"/>
    </source>
</evidence>
<evidence type="ECO:0000256" key="1">
    <source>
        <dbReference type="ARBA" id="ARBA00022692"/>
    </source>
</evidence>
<name>A0ABR6X9H1_9BURK</name>
<feature type="transmembrane region" description="Helical" evidence="4">
    <location>
        <begin position="334"/>
        <end position="355"/>
    </location>
</feature>
<evidence type="ECO:0000259" key="5">
    <source>
        <dbReference type="PROSITE" id="PS50850"/>
    </source>
</evidence>
<evidence type="ECO:0000313" key="7">
    <source>
        <dbReference type="Proteomes" id="UP000648257"/>
    </source>
</evidence>
<keyword evidence="2 4" id="KW-1133">Transmembrane helix</keyword>
<dbReference type="PANTHER" id="PTHR43129:SF1">
    <property type="entry name" value="FOSMIDOMYCIN RESISTANCE PROTEIN"/>
    <property type="match status" value="1"/>
</dbReference>
<sequence>MTSLTASHDQVQTPNSFRQDALVISLVGLAHGISHFFHMILAPLFPWLKEAFGLSYAELGLLMSAFFVISGIGQALAGFVVDKIGARAVLFFGITCLALSAVVLAIAPNYLVLMLGSMLAGLGNSVFHPADYTILNKCVSTGRLSHAFSVHGISGNLGWAAAPIFLVTLANLYHWRVALMVAAALPIVVLAILFVYRDLLHTSPKKQEDNHQLQPVTPPNANAAVQNTDNSLFHFMRLPAVWMCFLFFFMISMGIGGIQSFSPTALREVYGMSLAWATAGYSAYMLTSALGMVWGGFIAAKTTDHDRTITIAFSFSATIALLLATGWVSASMAVVLMGAVGLGAGIAGPSRDLLIRAASPKNATGRVYGVVYSGLDIGLAFSPALFGAIMDAHHPQWVFACIALFQLLAIFTAVGVGSSTRKRHKSAH</sequence>
<keyword evidence="3 4" id="KW-0472">Membrane</keyword>
<keyword evidence="7" id="KW-1185">Reference proteome</keyword>
<feature type="transmembrane region" description="Helical" evidence="4">
    <location>
        <begin position="113"/>
        <end position="135"/>
    </location>
</feature>
<comment type="caution">
    <text evidence="6">The sequence shown here is derived from an EMBL/GenBank/DDBJ whole genome shotgun (WGS) entry which is preliminary data.</text>
</comment>
<feature type="domain" description="Major facilitator superfamily (MFS) profile" evidence="5">
    <location>
        <begin position="23"/>
        <end position="421"/>
    </location>
</feature>
<feature type="transmembrane region" description="Helical" evidence="4">
    <location>
        <begin position="396"/>
        <end position="416"/>
    </location>
</feature>
<gene>
    <name evidence="6" type="ORF">H8K52_18415</name>
</gene>
<proteinExistence type="predicted"/>
<feature type="transmembrane region" description="Helical" evidence="4">
    <location>
        <begin position="88"/>
        <end position="107"/>
    </location>
</feature>
<dbReference type="Gene3D" id="1.20.1250.20">
    <property type="entry name" value="MFS general substrate transporter like domains"/>
    <property type="match status" value="1"/>
</dbReference>
<dbReference type="InterPro" id="IPR020846">
    <property type="entry name" value="MFS_dom"/>
</dbReference>